<dbReference type="HOGENOM" id="CLU_1238605_0_0_10"/>
<accession>F5IUJ8</accession>
<keyword evidence="1" id="KW-1133">Transmembrane helix</keyword>
<evidence type="ECO:0000313" key="2">
    <source>
        <dbReference type="EMBL" id="EGK03132.1"/>
    </source>
</evidence>
<dbReference type="STRING" id="742766.HMPREF9455_00765"/>
<keyword evidence="1" id="KW-0812">Transmembrane</keyword>
<proteinExistence type="predicted"/>
<dbReference type="RefSeq" id="WP_006798280.1">
    <property type="nucleotide sequence ID" value="NZ_GL891979.1"/>
</dbReference>
<feature type="transmembrane region" description="Helical" evidence="1">
    <location>
        <begin position="6"/>
        <end position="25"/>
    </location>
</feature>
<dbReference type="EMBL" id="ADLV01000014">
    <property type="protein sequence ID" value="EGK03132.1"/>
    <property type="molecule type" value="Genomic_DNA"/>
</dbReference>
<dbReference type="AlphaFoldDB" id="F5IUJ8"/>
<evidence type="ECO:0000256" key="1">
    <source>
        <dbReference type="SAM" id="Phobius"/>
    </source>
</evidence>
<evidence type="ECO:0000313" key="3">
    <source>
        <dbReference type="Proteomes" id="UP000004913"/>
    </source>
</evidence>
<name>F5IUJ8_9BACT</name>
<gene>
    <name evidence="2" type="ORF">HMPREF9455_00765</name>
</gene>
<protein>
    <submittedName>
        <fullName evidence="2">Uncharacterized protein</fullName>
    </submittedName>
</protein>
<keyword evidence="1" id="KW-0472">Membrane</keyword>
<reference evidence="2 3" key="1">
    <citation type="submission" date="2011-04" db="EMBL/GenBank/DDBJ databases">
        <title>The Genome Sequence of Dysgonomonas gadei ATCC BAA-286.</title>
        <authorList>
            <consortium name="The Broad Institute Genome Sequencing Platform"/>
            <person name="Earl A."/>
            <person name="Ward D."/>
            <person name="Feldgarden M."/>
            <person name="Gevers D."/>
            <person name="Pudlo N."/>
            <person name="Martens E."/>
            <person name="Allen-Vercoe E."/>
            <person name="Young S.K."/>
            <person name="Zeng Q."/>
            <person name="Gargeya S."/>
            <person name="Fitzgerald M."/>
            <person name="Haas B."/>
            <person name="Abouelleil A."/>
            <person name="Alvarado L."/>
            <person name="Arachchi H.M."/>
            <person name="Berlin A."/>
            <person name="Brown A."/>
            <person name="Chapman S.B."/>
            <person name="Chen Z."/>
            <person name="Dunbar C."/>
            <person name="Freedman E."/>
            <person name="Gearin G."/>
            <person name="Gellesch M."/>
            <person name="Goldberg J."/>
            <person name="Griggs A."/>
            <person name="Gujja S."/>
            <person name="Heiman D."/>
            <person name="Howarth C."/>
            <person name="Larson L."/>
            <person name="Lui A."/>
            <person name="MacDonald P.J.P."/>
            <person name="Mehta T."/>
            <person name="Montmayeur A."/>
            <person name="Murphy C."/>
            <person name="Neiman D."/>
            <person name="Pearson M."/>
            <person name="Priest M."/>
            <person name="Roberts A."/>
            <person name="Saif S."/>
            <person name="Shea T."/>
            <person name="Shenoy N."/>
            <person name="Sisk P."/>
            <person name="Stolte C."/>
            <person name="Sykes S."/>
            <person name="Yandava C."/>
            <person name="Wortman J."/>
            <person name="Nusbaum C."/>
            <person name="Birren B."/>
        </authorList>
    </citation>
    <scope>NUCLEOTIDE SEQUENCE [LARGE SCALE GENOMIC DNA]</scope>
    <source>
        <strain evidence="2 3">ATCC BAA-286</strain>
    </source>
</reference>
<sequence>MIFLKKYIPMIFIMVYILLFISCSVKQKNYITVLRADNSPFYFEITNLWTGKKNLIHVPYDLLSIHTDNGIVDSIDSDLAGYYIKPFKNGAVNIYTTHVINNKNGSIDTISGISRFKAITFPLLKVQIDTQLLRDSFVLKYDIVFVKDLKPIRGTRYQIGALVSDTEVFVDETKIGEIAFYTEIEEEKELLKKGNRIIFPSIVIRDMRTDLLLGTESIDLRYK</sequence>
<keyword evidence="3" id="KW-1185">Reference proteome</keyword>
<organism evidence="2 3">
    <name type="scientific">Dysgonomonas gadei ATCC BAA-286</name>
    <dbReference type="NCBI Taxonomy" id="742766"/>
    <lineage>
        <taxon>Bacteria</taxon>
        <taxon>Pseudomonadati</taxon>
        <taxon>Bacteroidota</taxon>
        <taxon>Bacteroidia</taxon>
        <taxon>Bacteroidales</taxon>
        <taxon>Dysgonomonadaceae</taxon>
        <taxon>Dysgonomonas</taxon>
    </lineage>
</organism>
<dbReference type="PROSITE" id="PS51257">
    <property type="entry name" value="PROKAR_LIPOPROTEIN"/>
    <property type="match status" value="1"/>
</dbReference>
<comment type="caution">
    <text evidence="2">The sequence shown here is derived from an EMBL/GenBank/DDBJ whole genome shotgun (WGS) entry which is preliminary data.</text>
</comment>
<dbReference type="Proteomes" id="UP000004913">
    <property type="component" value="Unassembled WGS sequence"/>
</dbReference>